<evidence type="ECO:0000256" key="6">
    <source>
        <dbReference type="ARBA" id="ARBA00022777"/>
    </source>
</evidence>
<evidence type="ECO:0000256" key="9">
    <source>
        <dbReference type="ARBA" id="ARBA00023144"/>
    </source>
</evidence>
<keyword evidence="6 15" id="KW-0418">Kinase</keyword>
<evidence type="ECO:0000256" key="3">
    <source>
        <dbReference type="ARBA" id="ARBA00022679"/>
    </source>
</evidence>
<dbReference type="InterPro" id="IPR019741">
    <property type="entry name" value="Galactokinase_CS"/>
</dbReference>
<dbReference type="EMBL" id="FOGZ01000007">
    <property type="protein sequence ID" value="SER72377.1"/>
    <property type="molecule type" value="Genomic_DNA"/>
</dbReference>
<feature type="domain" description="GHMP kinase N-terminal" evidence="12">
    <location>
        <begin position="94"/>
        <end position="183"/>
    </location>
</feature>
<dbReference type="EC" id="2.7.1.6" evidence="11"/>
<evidence type="ECO:0000256" key="1">
    <source>
        <dbReference type="ARBA" id="ARBA00006566"/>
    </source>
</evidence>
<keyword evidence="16" id="KW-1185">Reference proteome</keyword>
<feature type="domain" description="Galactokinase N-terminal" evidence="14">
    <location>
        <begin position="10"/>
        <end position="59"/>
    </location>
</feature>
<reference evidence="15 16" key="1">
    <citation type="submission" date="2016-10" db="EMBL/GenBank/DDBJ databases">
        <authorList>
            <person name="de Groot N.N."/>
        </authorList>
    </citation>
    <scope>NUCLEOTIDE SEQUENCE [LARGE SCALE GENOMIC DNA]</scope>
    <source>
        <strain evidence="15 16">DSM 16859</strain>
    </source>
</reference>
<dbReference type="PRINTS" id="PR00473">
    <property type="entry name" value="GALCTOKINASE"/>
</dbReference>
<keyword evidence="3" id="KW-0808">Transferase</keyword>
<dbReference type="Pfam" id="PF10509">
    <property type="entry name" value="GalKase_gal_bdg"/>
    <property type="match status" value="1"/>
</dbReference>
<dbReference type="InterPro" id="IPR019539">
    <property type="entry name" value="GalKase_N"/>
</dbReference>
<dbReference type="SUPFAM" id="SSF54211">
    <property type="entry name" value="Ribosomal protein S5 domain 2-like"/>
    <property type="match status" value="1"/>
</dbReference>
<dbReference type="STRING" id="64702.SAMN05443377_10792"/>
<dbReference type="SUPFAM" id="SSF55060">
    <property type="entry name" value="GHMP Kinase, C-terminal domain"/>
    <property type="match status" value="1"/>
</dbReference>
<comment type="similarity">
    <text evidence="1">Belongs to the GHMP kinase family. GalK subfamily.</text>
</comment>
<dbReference type="InterPro" id="IPR006203">
    <property type="entry name" value="GHMP_knse_ATP-bd_CS"/>
</dbReference>
<dbReference type="GO" id="GO:0046872">
    <property type="term" value="F:metal ion binding"/>
    <property type="evidence" value="ECO:0007669"/>
    <property type="project" value="UniProtKB-KW"/>
</dbReference>
<dbReference type="PROSITE" id="PS00627">
    <property type="entry name" value="GHMP_KINASES_ATP"/>
    <property type="match status" value="1"/>
</dbReference>
<dbReference type="Pfam" id="PF00288">
    <property type="entry name" value="GHMP_kinases_N"/>
    <property type="match status" value="1"/>
</dbReference>
<sequence length="401" mass="42351">MGNLAGRAQQRFEEIFDREPEGIWAAPGRVNLIGEHTDYNGGLCLPIALPQRTYAAAAPRTDDIIRVASLDFDTIAQIDLAQVSPGVPSGWLGYVAGTIWALREFGFLVHGLDLAITSEVPIGAGLSSSAALEAAAGAAASGIFDLGLLRDDTARTTLVEACRRAENYIVEAPTGGLDQTASIRCQAGHALLIDFAEGASASPIPFDTAGHGLSLVVMDTRAEHKLVDGQYAQRRESCEQAAKVLGVDLLSQLTVSDLDWALARLEDETTGRRVRHVLTEIERVRQCCAALEVDDFATVGELFNASHASLRDDYEVSCPELDTAVEAATRAGALGARMTGGGFGGSAIALAPADRVHEITQSVEQAFAAQGWNTPSVFAVQACGPAHRVADEDILTDGADK</sequence>
<dbReference type="PIRSF" id="PIRSF000530">
    <property type="entry name" value="Galactokinase"/>
    <property type="match status" value="1"/>
</dbReference>
<dbReference type="Gene3D" id="3.30.70.890">
    <property type="entry name" value="GHMP kinase, C-terminal domain"/>
    <property type="match status" value="1"/>
</dbReference>
<evidence type="ECO:0000256" key="4">
    <source>
        <dbReference type="ARBA" id="ARBA00022723"/>
    </source>
</evidence>
<dbReference type="PRINTS" id="PR00959">
    <property type="entry name" value="MEVGALKINASE"/>
</dbReference>
<evidence type="ECO:0000256" key="11">
    <source>
        <dbReference type="NCBIfam" id="TIGR00131"/>
    </source>
</evidence>
<evidence type="ECO:0000259" key="14">
    <source>
        <dbReference type="Pfam" id="PF10509"/>
    </source>
</evidence>
<keyword evidence="7" id="KW-0067">ATP-binding</keyword>
<dbReference type="NCBIfam" id="TIGR00131">
    <property type="entry name" value="gal_kin"/>
    <property type="match status" value="1"/>
</dbReference>
<accession>A0A1H9RIA4</accession>
<dbReference type="FunFam" id="3.30.70.890:FF:000001">
    <property type="entry name" value="Galactokinase"/>
    <property type="match status" value="1"/>
</dbReference>
<dbReference type="InterPro" id="IPR006206">
    <property type="entry name" value="Mevalonate/galactokinase"/>
</dbReference>
<dbReference type="GO" id="GO:0005829">
    <property type="term" value="C:cytosol"/>
    <property type="evidence" value="ECO:0007669"/>
    <property type="project" value="TreeGrafter"/>
</dbReference>
<keyword evidence="5" id="KW-0547">Nucleotide-binding</keyword>
<evidence type="ECO:0000256" key="2">
    <source>
        <dbReference type="ARBA" id="ARBA00022490"/>
    </source>
</evidence>
<keyword evidence="9" id="KW-0299">Galactose metabolism</keyword>
<keyword evidence="8" id="KW-0460">Magnesium</keyword>
<evidence type="ECO:0000256" key="5">
    <source>
        <dbReference type="ARBA" id="ARBA00022741"/>
    </source>
</evidence>
<protein>
    <recommendedName>
        <fullName evidence="11">Galactokinase</fullName>
        <ecNumber evidence="11">2.7.1.6</ecNumber>
    </recommendedName>
</protein>
<dbReference type="OrthoDB" id="250531at2"/>
<dbReference type="GO" id="GO:0005524">
    <property type="term" value="F:ATP binding"/>
    <property type="evidence" value="ECO:0007669"/>
    <property type="project" value="UniProtKB-UniRule"/>
</dbReference>
<evidence type="ECO:0000256" key="8">
    <source>
        <dbReference type="ARBA" id="ARBA00022842"/>
    </source>
</evidence>
<evidence type="ECO:0000259" key="13">
    <source>
        <dbReference type="Pfam" id="PF08544"/>
    </source>
</evidence>
<dbReference type="Gene3D" id="3.30.230.10">
    <property type="match status" value="1"/>
</dbReference>
<dbReference type="GO" id="GO:0004335">
    <property type="term" value="F:galactokinase activity"/>
    <property type="evidence" value="ECO:0007669"/>
    <property type="project" value="UniProtKB-UniRule"/>
</dbReference>
<dbReference type="AlphaFoldDB" id="A0A1H9RIA4"/>
<dbReference type="InterPro" id="IPR013750">
    <property type="entry name" value="GHMP_kinase_C_dom"/>
</dbReference>
<keyword evidence="4" id="KW-0479">Metal-binding</keyword>
<organism evidence="15 16">
    <name type="scientific">Propionibacterium cyclohexanicum</name>
    <dbReference type="NCBI Taxonomy" id="64702"/>
    <lineage>
        <taxon>Bacteria</taxon>
        <taxon>Bacillati</taxon>
        <taxon>Actinomycetota</taxon>
        <taxon>Actinomycetes</taxon>
        <taxon>Propionibacteriales</taxon>
        <taxon>Propionibacteriaceae</taxon>
        <taxon>Propionibacterium</taxon>
    </lineage>
</organism>
<dbReference type="InterPro" id="IPR006204">
    <property type="entry name" value="GHMP_kinase_N_dom"/>
</dbReference>
<evidence type="ECO:0000256" key="7">
    <source>
        <dbReference type="ARBA" id="ARBA00022840"/>
    </source>
</evidence>
<evidence type="ECO:0000313" key="16">
    <source>
        <dbReference type="Proteomes" id="UP000198815"/>
    </source>
</evidence>
<dbReference type="Pfam" id="PF08544">
    <property type="entry name" value="GHMP_kinases_C"/>
    <property type="match status" value="1"/>
</dbReference>
<dbReference type="PANTHER" id="PTHR10457:SF7">
    <property type="entry name" value="GALACTOKINASE-RELATED"/>
    <property type="match status" value="1"/>
</dbReference>
<dbReference type="InterPro" id="IPR014721">
    <property type="entry name" value="Ribsml_uS5_D2-typ_fold_subgr"/>
</dbReference>
<dbReference type="RefSeq" id="WP_091968633.1">
    <property type="nucleotide sequence ID" value="NZ_FOGZ01000007.1"/>
</dbReference>
<keyword evidence="10" id="KW-0119">Carbohydrate metabolism</keyword>
<dbReference type="InterPro" id="IPR036554">
    <property type="entry name" value="GHMP_kinase_C_sf"/>
</dbReference>
<dbReference type="InterPro" id="IPR000705">
    <property type="entry name" value="Galactokinase"/>
</dbReference>
<name>A0A1H9RIA4_9ACTN</name>
<dbReference type="FunFam" id="3.30.230.10:FF:000017">
    <property type="entry name" value="Galactokinase"/>
    <property type="match status" value="1"/>
</dbReference>
<dbReference type="PANTHER" id="PTHR10457">
    <property type="entry name" value="MEVALONATE KINASE/GALACTOKINASE"/>
    <property type="match status" value="1"/>
</dbReference>
<gene>
    <name evidence="15" type="ORF">SAMN05443377_10792</name>
</gene>
<dbReference type="InterPro" id="IPR020568">
    <property type="entry name" value="Ribosomal_Su5_D2-typ_SF"/>
</dbReference>
<keyword evidence="2" id="KW-0963">Cytoplasm</keyword>
<evidence type="ECO:0000313" key="15">
    <source>
        <dbReference type="EMBL" id="SER72377.1"/>
    </source>
</evidence>
<dbReference type="Proteomes" id="UP000198815">
    <property type="component" value="Unassembled WGS sequence"/>
</dbReference>
<evidence type="ECO:0000259" key="12">
    <source>
        <dbReference type="Pfam" id="PF00288"/>
    </source>
</evidence>
<dbReference type="PROSITE" id="PS00106">
    <property type="entry name" value="GALACTOKINASE"/>
    <property type="match status" value="1"/>
</dbReference>
<proteinExistence type="inferred from homology"/>
<dbReference type="GO" id="GO:0006012">
    <property type="term" value="P:galactose metabolic process"/>
    <property type="evidence" value="ECO:0007669"/>
    <property type="project" value="UniProtKB-UniRule"/>
</dbReference>
<evidence type="ECO:0000256" key="10">
    <source>
        <dbReference type="ARBA" id="ARBA00023277"/>
    </source>
</evidence>
<feature type="domain" description="GHMP kinase C-terminal" evidence="13">
    <location>
        <begin position="290"/>
        <end position="367"/>
    </location>
</feature>